<evidence type="ECO:0008006" key="3">
    <source>
        <dbReference type="Google" id="ProtNLM"/>
    </source>
</evidence>
<dbReference type="EMBL" id="BKZW01000002">
    <property type="protein sequence ID" value="GER90637.1"/>
    <property type="molecule type" value="Genomic_DNA"/>
</dbReference>
<sequence>MAAIPEKYKDLLKTKSGAHVATIGPKGEPRVHLSGLTGMVNIFSSA</sequence>
<name>A0A5J4KVS5_9CHLR</name>
<protein>
    <recommendedName>
        <fullName evidence="3">Pyridoxamine 5'-phosphate oxidase putative domain-containing protein</fullName>
    </recommendedName>
</protein>
<gene>
    <name evidence="1" type="ORF">KDW_47990</name>
</gene>
<accession>A0A5J4KVS5</accession>
<evidence type="ECO:0000313" key="1">
    <source>
        <dbReference type="EMBL" id="GER90637.1"/>
    </source>
</evidence>
<comment type="caution">
    <text evidence="1">The sequence shown here is derived from an EMBL/GenBank/DDBJ whole genome shotgun (WGS) entry which is preliminary data.</text>
</comment>
<keyword evidence="2" id="KW-1185">Reference proteome</keyword>
<dbReference type="Proteomes" id="UP000326912">
    <property type="component" value="Unassembled WGS sequence"/>
</dbReference>
<organism evidence="1 2">
    <name type="scientific">Dictyobacter vulcani</name>
    <dbReference type="NCBI Taxonomy" id="2607529"/>
    <lineage>
        <taxon>Bacteria</taxon>
        <taxon>Bacillati</taxon>
        <taxon>Chloroflexota</taxon>
        <taxon>Ktedonobacteria</taxon>
        <taxon>Ktedonobacterales</taxon>
        <taxon>Dictyobacteraceae</taxon>
        <taxon>Dictyobacter</taxon>
    </lineage>
</organism>
<proteinExistence type="predicted"/>
<reference evidence="1 2" key="1">
    <citation type="submission" date="2019-10" db="EMBL/GenBank/DDBJ databases">
        <title>Dictyobacter vulcani sp. nov., within the class Ktedonobacteria, isolated from soil of volcanic Mt. Zao.</title>
        <authorList>
            <person name="Zheng Y."/>
            <person name="Wang C.M."/>
            <person name="Sakai Y."/>
            <person name="Abe K."/>
            <person name="Yokota A."/>
            <person name="Yabe S."/>
        </authorList>
    </citation>
    <scope>NUCLEOTIDE SEQUENCE [LARGE SCALE GENOMIC DNA]</scope>
    <source>
        <strain evidence="1 2">W12</strain>
    </source>
</reference>
<evidence type="ECO:0000313" key="2">
    <source>
        <dbReference type="Proteomes" id="UP000326912"/>
    </source>
</evidence>
<dbReference type="AlphaFoldDB" id="A0A5J4KVS5"/>